<dbReference type="PANTHER" id="PTHR11941">
    <property type="entry name" value="ENOYL-COA HYDRATASE-RELATED"/>
    <property type="match status" value="1"/>
</dbReference>
<protein>
    <submittedName>
        <fullName evidence="3">Ethylmalonyl-CoA decarboxylase-like</fullName>
    </submittedName>
</protein>
<dbReference type="InterPro" id="IPR029045">
    <property type="entry name" value="ClpP/crotonase-like_dom_sf"/>
</dbReference>
<dbReference type="GO" id="GO:0016829">
    <property type="term" value="F:lyase activity"/>
    <property type="evidence" value="ECO:0007669"/>
    <property type="project" value="UniProtKB-KW"/>
</dbReference>
<reference evidence="3" key="1">
    <citation type="submission" date="2025-08" db="UniProtKB">
        <authorList>
            <consortium name="RefSeq"/>
        </authorList>
    </citation>
    <scope>IDENTIFICATION</scope>
    <source>
        <tissue evidence="3">Whole organism</tissue>
    </source>
</reference>
<evidence type="ECO:0000313" key="3">
    <source>
        <dbReference type="RefSeq" id="XP_026287381.2"/>
    </source>
</evidence>
<dbReference type="InterPro" id="IPR001753">
    <property type="entry name" value="Enoyl-CoA_hydra/iso"/>
</dbReference>
<dbReference type="Gene3D" id="3.90.226.10">
    <property type="entry name" value="2-enoyl-CoA Hydratase, Chain A, domain 1"/>
    <property type="match status" value="1"/>
</dbReference>
<dbReference type="RefSeq" id="XP_026287381.2">
    <property type="nucleotide sequence ID" value="XM_026431596.2"/>
</dbReference>
<dbReference type="GO" id="GO:0005829">
    <property type="term" value="C:cytosol"/>
    <property type="evidence" value="ECO:0007669"/>
    <property type="project" value="TreeGrafter"/>
</dbReference>
<keyword evidence="1" id="KW-0456">Lyase</keyword>
<dbReference type="PANTHER" id="PTHR11941:SF27">
    <property type="entry name" value="ETHYLMALONYL-COA DECARBOXYLASE"/>
    <property type="match status" value="1"/>
</dbReference>
<proteinExistence type="predicted"/>
<name>A0A6J1T9J9_FRAOC</name>
<dbReference type="Pfam" id="PF00378">
    <property type="entry name" value="ECH_1"/>
    <property type="match status" value="1"/>
</dbReference>
<keyword evidence="2" id="KW-1185">Reference proteome</keyword>
<sequence length="318" mass="34490">MTLLRRFIAVQLTSRTPIMSRPLSTTTMFHHNKELGVERYDGQEVDLVEIKEWLSQYEGGSVALETNEATGVAEIILCHPKKKNALSGIMMVQLGDIIEKLEKWSNGKGILVRGDGSMLCSGGDLDFARASAGAEGGFKMSCYMHNILSRLKALPMVSMALIHGQGAIGGGAEIATACDWRLMTSTCRGIGFVHTRMGIVPAWGATSRLATILGSRMALDLISSSRIVSPEESLKIGLIDAIVDAGPEGNGLNDASLWLSNHIQADPQVIRAAKLTLTHYDNSVGFTQVLEEERRLFAPLWGGPANQHALNSRIKHLK</sequence>
<evidence type="ECO:0000313" key="2">
    <source>
        <dbReference type="Proteomes" id="UP000504606"/>
    </source>
</evidence>
<dbReference type="GeneID" id="113212778"/>
<dbReference type="Proteomes" id="UP000504606">
    <property type="component" value="Unplaced"/>
</dbReference>
<dbReference type="CDD" id="cd06558">
    <property type="entry name" value="crotonase-like"/>
    <property type="match status" value="1"/>
</dbReference>
<dbReference type="AlphaFoldDB" id="A0A6J1T9J9"/>
<gene>
    <name evidence="3" type="primary">LOC113212778</name>
</gene>
<dbReference type="OrthoDB" id="448450at2759"/>
<dbReference type="SUPFAM" id="SSF52096">
    <property type="entry name" value="ClpP/crotonase"/>
    <property type="match status" value="1"/>
</dbReference>
<dbReference type="GO" id="GO:0006635">
    <property type="term" value="P:fatty acid beta-oxidation"/>
    <property type="evidence" value="ECO:0007669"/>
    <property type="project" value="TreeGrafter"/>
</dbReference>
<accession>A0A6J1T9J9</accession>
<evidence type="ECO:0000256" key="1">
    <source>
        <dbReference type="ARBA" id="ARBA00023239"/>
    </source>
</evidence>
<organism evidence="2 3">
    <name type="scientific">Frankliniella occidentalis</name>
    <name type="common">Western flower thrips</name>
    <name type="synonym">Euthrips occidentalis</name>
    <dbReference type="NCBI Taxonomy" id="133901"/>
    <lineage>
        <taxon>Eukaryota</taxon>
        <taxon>Metazoa</taxon>
        <taxon>Ecdysozoa</taxon>
        <taxon>Arthropoda</taxon>
        <taxon>Hexapoda</taxon>
        <taxon>Insecta</taxon>
        <taxon>Pterygota</taxon>
        <taxon>Neoptera</taxon>
        <taxon>Paraneoptera</taxon>
        <taxon>Thysanoptera</taxon>
        <taxon>Terebrantia</taxon>
        <taxon>Thripoidea</taxon>
        <taxon>Thripidae</taxon>
        <taxon>Frankliniella</taxon>
    </lineage>
</organism>
<dbReference type="KEGG" id="foc:113212778"/>